<protein>
    <submittedName>
        <fullName evidence="2">Uncharacterized protein</fullName>
    </submittedName>
</protein>
<accession>A0A9D1Z5U1</accession>
<reference evidence="2" key="1">
    <citation type="journal article" date="2021" name="PeerJ">
        <title>Extensive microbial diversity within the chicken gut microbiome revealed by metagenomics and culture.</title>
        <authorList>
            <person name="Gilroy R."/>
            <person name="Ravi A."/>
            <person name="Getino M."/>
            <person name="Pursley I."/>
            <person name="Horton D.L."/>
            <person name="Alikhan N.F."/>
            <person name="Baker D."/>
            <person name="Gharbi K."/>
            <person name="Hall N."/>
            <person name="Watson M."/>
            <person name="Adriaenssens E.M."/>
            <person name="Foster-Nyarko E."/>
            <person name="Jarju S."/>
            <person name="Secka A."/>
            <person name="Antonio M."/>
            <person name="Oren A."/>
            <person name="Chaudhuri R.R."/>
            <person name="La Ragione R."/>
            <person name="Hildebrand F."/>
            <person name="Pallen M.J."/>
        </authorList>
    </citation>
    <scope>NUCLEOTIDE SEQUENCE</scope>
    <source>
        <strain evidence="2">CHK33-7979</strain>
    </source>
</reference>
<dbReference type="EMBL" id="DXCX01000076">
    <property type="protein sequence ID" value="HIY73780.1"/>
    <property type="molecule type" value="Genomic_DNA"/>
</dbReference>
<keyword evidence="1" id="KW-1133">Transmembrane helix</keyword>
<evidence type="ECO:0000256" key="1">
    <source>
        <dbReference type="SAM" id="Phobius"/>
    </source>
</evidence>
<keyword evidence="1" id="KW-0812">Transmembrane</keyword>
<evidence type="ECO:0000313" key="2">
    <source>
        <dbReference type="EMBL" id="HIY73780.1"/>
    </source>
</evidence>
<comment type="caution">
    <text evidence="2">The sequence shown here is derived from an EMBL/GenBank/DDBJ whole genome shotgun (WGS) entry which is preliminary data.</text>
</comment>
<proteinExistence type="predicted"/>
<sequence>MLYAAGEILLSLLAVFGLFSALWLLFRRAMYTQAGNQPGACAVVAARGDGTGLEQTVKELLWLRLGGARPYTVLIADAGLDTKGKAAAAALANTLPQVLVCPMERINDYLDLI</sequence>
<reference evidence="2" key="2">
    <citation type="submission" date="2021-04" db="EMBL/GenBank/DDBJ databases">
        <authorList>
            <person name="Gilroy R."/>
        </authorList>
    </citation>
    <scope>NUCLEOTIDE SEQUENCE</scope>
    <source>
        <strain evidence="2">CHK33-7979</strain>
    </source>
</reference>
<keyword evidence="1" id="KW-0472">Membrane</keyword>
<gene>
    <name evidence="2" type="ORF">H9826_07390</name>
</gene>
<dbReference type="Proteomes" id="UP000886824">
    <property type="component" value="Unassembled WGS sequence"/>
</dbReference>
<name>A0A9D1Z5U1_9FIRM</name>
<dbReference type="AlphaFoldDB" id="A0A9D1Z5U1"/>
<organism evidence="2 3">
    <name type="scientific">Candidatus Intestinimonas merdavium</name>
    <dbReference type="NCBI Taxonomy" id="2838622"/>
    <lineage>
        <taxon>Bacteria</taxon>
        <taxon>Bacillati</taxon>
        <taxon>Bacillota</taxon>
        <taxon>Clostridia</taxon>
        <taxon>Eubacteriales</taxon>
        <taxon>Intestinimonas</taxon>
    </lineage>
</organism>
<feature type="transmembrane region" description="Helical" evidence="1">
    <location>
        <begin position="6"/>
        <end position="26"/>
    </location>
</feature>
<evidence type="ECO:0000313" key="3">
    <source>
        <dbReference type="Proteomes" id="UP000886824"/>
    </source>
</evidence>